<dbReference type="AlphaFoldDB" id="A0A2T2XWR8"/>
<organism evidence="1 2">
    <name type="scientific">Kluyvera genomosp. 2</name>
    <dbReference type="NCBI Taxonomy" id="2774054"/>
    <lineage>
        <taxon>Bacteria</taxon>
        <taxon>Pseudomonadati</taxon>
        <taxon>Pseudomonadota</taxon>
        <taxon>Gammaproteobacteria</taxon>
        <taxon>Enterobacterales</taxon>
        <taxon>Enterobacteriaceae</taxon>
        <taxon>Kluyvera</taxon>
    </lineage>
</organism>
<name>A0A2T2XWR8_9ENTR</name>
<accession>A0A2T2XWR8</accession>
<reference evidence="1 2" key="1">
    <citation type="submission" date="2018-03" db="EMBL/GenBank/DDBJ databases">
        <title>First report of an OXA-48+CTX-M-M-producing Kluyvera ascorbata clone recovered from patients admitted in a University Hospital in Madrid, Spain.</title>
        <authorList>
            <person name="Hernandez-Garcia M."/>
            <person name="Leon-Sampedro R."/>
            <person name="Perez-Viso B."/>
            <person name="Morosini M.I."/>
            <person name="Lopez-Fresnena N."/>
            <person name="Coque T.M."/>
            <person name="Bonten M."/>
            <person name="Malhotra-Kumar S."/>
            <person name="Ruiz-Garbajosa P."/>
            <person name="Canton R."/>
        </authorList>
    </citation>
    <scope>NUCLEOTIDE SEQUENCE [LARGE SCALE GENOMIC DNA]</scope>
    <source>
        <strain evidence="1 2">KA2</strain>
    </source>
</reference>
<gene>
    <name evidence="1" type="ORF">C8256_21745</name>
</gene>
<protein>
    <submittedName>
        <fullName evidence="1">Uncharacterized protein</fullName>
    </submittedName>
</protein>
<evidence type="ECO:0000313" key="1">
    <source>
        <dbReference type="EMBL" id="PSR44692.1"/>
    </source>
</evidence>
<dbReference type="EMBL" id="PYHO01000025">
    <property type="protein sequence ID" value="PSR44692.1"/>
    <property type="molecule type" value="Genomic_DNA"/>
</dbReference>
<comment type="caution">
    <text evidence="1">The sequence shown here is derived from an EMBL/GenBank/DDBJ whole genome shotgun (WGS) entry which is preliminary data.</text>
</comment>
<dbReference type="RefSeq" id="WP_106930341.1">
    <property type="nucleotide sequence ID" value="NZ_CABMMU010000025.1"/>
</dbReference>
<keyword evidence="2" id="KW-1185">Reference proteome</keyword>
<sequence length="60" mass="6792">MTYIFLIFVISSHSSNMQVVPMDSMAQCNAAIQAMKMADKKRTWTEVSPYVDNVQCVESD</sequence>
<proteinExistence type="predicted"/>
<dbReference type="Proteomes" id="UP000240892">
    <property type="component" value="Unassembled WGS sequence"/>
</dbReference>
<evidence type="ECO:0000313" key="2">
    <source>
        <dbReference type="Proteomes" id="UP000240892"/>
    </source>
</evidence>